<accession>A0A7J7SNS8</accession>
<sequence length="149" mass="16908">MKLDHHPTLNTRINSKWIKGLNVRLGSIKILEQNVDSKVLDVSCSNIFYAISTWNRNKIKKKIEVHQTTSFLHSKGNHQNEKTPLNDTSDKGLISKNVKELIKVNNKKFKVQLKSGQRSPSWVAQLVGASSCTPNGCVFHSQLRHIPRL</sequence>
<protein>
    <submittedName>
        <fullName evidence="1">Uncharacterized protein</fullName>
    </submittedName>
</protein>
<evidence type="ECO:0000313" key="2">
    <source>
        <dbReference type="Proteomes" id="UP000558488"/>
    </source>
</evidence>
<evidence type="ECO:0000313" key="1">
    <source>
        <dbReference type="EMBL" id="KAF6289955.1"/>
    </source>
</evidence>
<name>A0A7J7SNS8_PIPKU</name>
<reference evidence="1 2" key="1">
    <citation type="journal article" date="2020" name="Nature">
        <title>Six reference-quality genomes reveal evolution of bat adaptations.</title>
        <authorList>
            <person name="Jebb D."/>
            <person name="Huang Z."/>
            <person name="Pippel M."/>
            <person name="Hughes G.M."/>
            <person name="Lavrichenko K."/>
            <person name="Devanna P."/>
            <person name="Winkler S."/>
            <person name="Jermiin L.S."/>
            <person name="Skirmuntt E.C."/>
            <person name="Katzourakis A."/>
            <person name="Burkitt-Gray L."/>
            <person name="Ray D.A."/>
            <person name="Sullivan K.A.M."/>
            <person name="Roscito J.G."/>
            <person name="Kirilenko B.M."/>
            <person name="Davalos L.M."/>
            <person name="Corthals A.P."/>
            <person name="Power M.L."/>
            <person name="Jones G."/>
            <person name="Ransome R.D."/>
            <person name="Dechmann D.K.N."/>
            <person name="Locatelli A.G."/>
            <person name="Puechmaille S.J."/>
            <person name="Fedrigo O."/>
            <person name="Jarvis E.D."/>
            <person name="Hiller M."/>
            <person name="Vernes S.C."/>
            <person name="Myers E.W."/>
            <person name="Teeling E.C."/>
        </authorList>
    </citation>
    <scope>NUCLEOTIDE SEQUENCE [LARGE SCALE GENOMIC DNA]</scope>
    <source>
        <strain evidence="1">MPipKuh1</strain>
        <tissue evidence="1">Flight muscle</tissue>
    </source>
</reference>
<keyword evidence="2" id="KW-1185">Reference proteome</keyword>
<gene>
    <name evidence="1" type="ORF">mPipKuh1_009787</name>
</gene>
<comment type="caution">
    <text evidence="1">The sequence shown here is derived from an EMBL/GenBank/DDBJ whole genome shotgun (WGS) entry which is preliminary data.</text>
</comment>
<proteinExistence type="predicted"/>
<dbReference type="AlphaFoldDB" id="A0A7J7SNS8"/>
<dbReference type="Proteomes" id="UP000558488">
    <property type="component" value="Unassembled WGS sequence"/>
</dbReference>
<dbReference type="EMBL" id="JACAGB010000038">
    <property type="protein sequence ID" value="KAF6289955.1"/>
    <property type="molecule type" value="Genomic_DNA"/>
</dbReference>
<organism evidence="1 2">
    <name type="scientific">Pipistrellus kuhlii</name>
    <name type="common">Kuhl's pipistrelle</name>
    <dbReference type="NCBI Taxonomy" id="59472"/>
    <lineage>
        <taxon>Eukaryota</taxon>
        <taxon>Metazoa</taxon>
        <taxon>Chordata</taxon>
        <taxon>Craniata</taxon>
        <taxon>Vertebrata</taxon>
        <taxon>Euteleostomi</taxon>
        <taxon>Mammalia</taxon>
        <taxon>Eutheria</taxon>
        <taxon>Laurasiatheria</taxon>
        <taxon>Chiroptera</taxon>
        <taxon>Yangochiroptera</taxon>
        <taxon>Vespertilionidae</taxon>
        <taxon>Pipistrellus</taxon>
    </lineage>
</organism>